<keyword evidence="1" id="KW-0732">Signal</keyword>
<dbReference type="WBParaSite" id="nRc.2.0.1.t25047-RA">
    <property type="protein sequence ID" value="nRc.2.0.1.t25047-RA"/>
    <property type="gene ID" value="nRc.2.0.1.g25047"/>
</dbReference>
<protein>
    <submittedName>
        <fullName evidence="3">Uncharacterized protein</fullName>
    </submittedName>
</protein>
<name>A0A915JGF1_ROMCU</name>
<feature type="signal peptide" evidence="1">
    <location>
        <begin position="1"/>
        <end position="17"/>
    </location>
</feature>
<feature type="chain" id="PRO_5037364883" evidence="1">
    <location>
        <begin position="18"/>
        <end position="71"/>
    </location>
</feature>
<proteinExistence type="predicted"/>
<dbReference type="AlphaFoldDB" id="A0A915JGF1"/>
<evidence type="ECO:0000313" key="2">
    <source>
        <dbReference type="Proteomes" id="UP000887565"/>
    </source>
</evidence>
<evidence type="ECO:0000256" key="1">
    <source>
        <dbReference type="SAM" id="SignalP"/>
    </source>
</evidence>
<sequence>MLLICFLIFSINQLNDAASTRLPDGWVRNIDAAILYSPDIVSSEQLYQITLEKAVQDLRDSFIVPINATFK</sequence>
<dbReference type="Proteomes" id="UP000887565">
    <property type="component" value="Unplaced"/>
</dbReference>
<reference evidence="3" key="1">
    <citation type="submission" date="2022-11" db="UniProtKB">
        <authorList>
            <consortium name="WormBaseParasite"/>
        </authorList>
    </citation>
    <scope>IDENTIFICATION</scope>
</reference>
<accession>A0A915JGF1</accession>
<evidence type="ECO:0000313" key="3">
    <source>
        <dbReference type="WBParaSite" id="nRc.2.0.1.t25047-RA"/>
    </source>
</evidence>
<keyword evidence="2" id="KW-1185">Reference proteome</keyword>
<organism evidence="2 3">
    <name type="scientific">Romanomermis culicivorax</name>
    <name type="common">Nematode worm</name>
    <dbReference type="NCBI Taxonomy" id="13658"/>
    <lineage>
        <taxon>Eukaryota</taxon>
        <taxon>Metazoa</taxon>
        <taxon>Ecdysozoa</taxon>
        <taxon>Nematoda</taxon>
        <taxon>Enoplea</taxon>
        <taxon>Dorylaimia</taxon>
        <taxon>Mermithida</taxon>
        <taxon>Mermithoidea</taxon>
        <taxon>Mermithidae</taxon>
        <taxon>Romanomermis</taxon>
    </lineage>
</organism>